<keyword evidence="1" id="KW-0812">Transmembrane</keyword>
<accession>A0A2M6WUH8</accession>
<evidence type="ECO:0000313" key="3">
    <source>
        <dbReference type="Proteomes" id="UP000228533"/>
    </source>
</evidence>
<feature type="transmembrane region" description="Helical" evidence="1">
    <location>
        <begin position="12"/>
        <end position="35"/>
    </location>
</feature>
<dbReference type="EMBL" id="PFAM01000004">
    <property type="protein sequence ID" value="PIT96448.1"/>
    <property type="molecule type" value="Genomic_DNA"/>
</dbReference>
<protein>
    <submittedName>
        <fullName evidence="2">Uncharacterized protein</fullName>
    </submittedName>
</protein>
<keyword evidence="1" id="KW-0472">Membrane</keyword>
<dbReference type="Proteomes" id="UP000228533">
    <property type="component" value="Unassembled WGS sequence"/>
</dbReference>
<name>A0A2M6WUH8_9BACT</name>
<proteinExistence type="predicted"/>
<sequence length="228" mass="26154">MLNANMIKLKAFSLIEILIVTFIVTTAFMGIMALVKQTIVVRLASRDSFLSRVVAQEGIELVRYLRNENWQANKDFAYSLSNDSDHTDGTSAMFLLDKNIKIGDIYSNRQNIVVWYKNSDTFGFTPSENTNDYVKDKKTLVYLCEIENNNFYYSQAGTTDSINLVLPQAGCTPTKFHRVIETTYRDNSTANNAEDDSLEVRSIVYWNERGSDKYFILNTLLTDYAQKY</sequence>
<evidence type="ECO:0000313" key="2">
    <source>
        <dbReference type="EMBL" id="PIT96448.1"/>
    </source>
</evidence>
<keyword evidence="1" id="KW-1133">Transmembrane helix</keyword>
<comment type="caution">
    <text evidence="2">The sequence shown here is derived from an EMBL/GenBank/DDBJ whole genome shotgun (WGS) entry which is preliminary data.</text>
</comment>
<dbReference type="AlphaFoldDB" id="A0A2M6WUH8"/>
<evidence type="ECO:0000256" key="1">
    <source>
        <dbReference type="SAM" id="Phobius"/>
    </source>
</evidence>
<reference evidence="3" key="1">
    <citation type="submission" date="2017-09" db="EMBL/GenBank/DDBJ databases">
        <title>Depth-based differentiation of microbial function through sediment-hosted aquifers and enrichment of novel symbionts in the deep terrestrial subsurface.</title>
        <authorList>
            <person name="Probst A.J."/>
            <person name="Ladd B."/>
            <person name="Jarett J.K."/>
            <person name="Geller-Mcgrath D.E."/>
            <person name="Sieber C.M.K."/>
            <person name="Emerson J.B."/>
            <person name="Anantharaman K."/>
            <person name="Thomas B.C."/>
            <person name="Malmstrom R."/>
            <person name="Stieglmeier M."/>
            <person name="Klingl A."/>
            <person name="Woyke T."/>
            <person name="Ryan C.M."/>
            <person name="Banfield J.F."/>
        </authorList>
    </citation>
    <scope>NUCLEOTIDE SEQUENCE [LARGE SCALE GENOMIC DNA]</scope>
</reference>
<gene>
    <name evidence="2" type="ORF">COT94_00605</name>
</gene>
<organism evidence="2 3">
    <name type="scientific">Candidatus Falkowbacteria bacterium CG10_big_fil_rev_8_21_14_0_10_37_14</name>
    <dbReference type="NCBI Taxonomy" id="1974561"/>
    <lineage>
        <taxon>Bacteria</taxon>
        <taxon>Candidatus Falkowiibacteriota</taxon>
    </lineage>
</organism>